<proteinExistence type="predicted"/>
<keyword evidence="2" id="KW-0732">Signal</keyword>
<accession>A0A345PGU5</accession>
<evidence type="ECO:0000256" key="1">
    <source>
        <dbReference type="SAM" id="MobiDB-lite"/>
    </source>
</evidence>
<name>A0A345PGU5_9BACI</name>
<feature type="region of interest" description="Disordered" evidence="1">
    <location>
        <begin position="24"/>
        <end position="51"/>
    </location>
</feature>
<dbReference type="PROSITE" id="PS51257">
    <property type="entry name" value="PROKAR_LIPOPROTEIN"/>
    <property type="match status" value="1"/>
</dbReference>
<feature type="compositionally biased region" description="Polar residues" evidence="1">
    <location>
        <begin position="32"/>
        <end position="51"/>
    </location>
</feature>
<reference evidence="4" key="1">
    <citation type="submission" date="2017-11" db="EMBL/GenBank/DDBJ databases">
        <authorList>
            <person name="Zhu W."/>
        </authorList>
    </citation>
    <scope>NUCLEOTIDE SEQUENCE [LARGE SCALE GENOMIC DNA]</scope>
    <source>
        <strain evidence="4">160</strain>
    </source>
</reference>
<dbReference type="KEGG" id="ocn:CUC15_09915"/>
<organism evidence="3 4">
    <name type="scientific">Oceanobacillus zhaokaii</name>
    <dbReference type="NCBI Taxonomy" id="2052660"/>
    <lineage>
        <taxon>Bacteria</taxon>
        <taxon>Bacillati</taxon>
        <taxon>Bacillota</taxon>
        <taxon>Bacilli</taxon>
        <taxon>Bacillales</taxon>
        <taxon>Bacillaceae</taxon>
        <taxon>Oceanobacillus</taxon>
    </lineage>
</organism>
<dbReference type="EMBL" id="CP024848">
    <property type="protein sequence ID" value="AXI09225.1"/>
    <property type="molecule type" value="Genomic_DNA"/>
</dbReference>
<gene>
    <name evidence="3" type="ORF">CUC15_09915</name>
</gene>
<evidence type="ECO:0000313" key="3">
    <source>
        <dbReference type="EMBL" id="AXI09225.1"/>
    </source>
</evidence>
<dbReference type="Proteomes" id="UP000253908">
    <property type="component" value="Chromosome"/>
</dbReference>
<dbReference type="RefSeq" id="WP_114916515.1">
    <property type="nucleotide sequence ID" value="NZ_CP024848.1"/>
</dbReference>
<dbReference type="OrthoDB" id="1797983at2"/>
<evidence type="ECO:0008006" key="5">
    <source>
        <dbReference type="Google" id="ProtNLM"/>
    </source>
</evidence>
<dbReference type="AlphaFoldDB" id="A0A345PGU5"/>
<evidence type="ECO:0000256" key="2">
    <source>
        <dbReference type="SAM" id="SignalP"/>
    </source>
</evidence>
<keyword evidence="4" id="KW-1185">Reference proteome</keyword>
<feature type="chain" id="PRO_5038686080" description="Lipoprotein" evidence="2">
    <location>
        <begin position="21"/>
        <end position="169"/>
    </location>
</feature>
<sequence length="169" mass="19059">MKKIYLISIVFMLFALVACNNSKESNPEQDDASNANERSQEVNLTQNEKPPSLTITFGEEVVKTRQGGYSWSYLDSKTGQMVSIEADSIPSTELVNVEDAVSVNLNEPITLNFENEPLNYEIRVYDNNDNMIATYNDFKDIKAKEKAVYEILVTWEEGTGIYAVALNIQ</sequence>
<protein>
    <recommendedName>
        <fullName evidence="5">Lipoprotein</fullName>
    </recommendedName>
</protein>
<evidence type="ECO:0000313" key="4">
    <source>
        <dbReference type="Proteomes" id="UP000253908"/>
    </source>
</evidence>
<feature type="signal peptide" evidence="2">
    <location>
        <begin position="1"/>
        <end position="20"/>
    </location>
</feature>